<feature type="compositionally biased region" description="Basic and acidic residues" evidence="1">
    <location>
        <begin position="22"/>
        <end position="49"/>
    </location>
</feature>
<name>A0ABR4C576_9HELO</name>
<feature type="compositionally biased region" description="Basic and acidic residues" evidence="1">
    <location>
        <begin position="56"/>
        <end position="76"/>
    </location>
</feature>
<accession>A0ABR4C576</accession>
<protein>
    <submittedName>
        <fullName evidence="2">Uncharacterized protein</fullName>
    </submittedName>
</protein>
<keyword evidence="3" id="KW-1185">Reference proteome</keyword>
<organism evidence="2 3">
    <name type="scientific">Oculimacula yallundae</name>
    <dbReference type="NCBI Taxonomy" id="86028"/>
    <lineage>
        <taxon>Eukaryota</taxon>
        <taxon>Fungi</taxon>
        <taxon>Dikarya</taxon>
        <taxon>Ascomycota</taxon>
        <taxon>Pezizomycotina</taxon>
        <taxon>Leotiomycetes</taxon>
        <taxon>Helotiales</taxon>
        <taxon>Ploettnerulaceae</taxon>
        <taxon>Oculimacula</taxon>
    </lineage>
</organism>
<evidence type="ECO:0000313" key="2">
    <source>
        <dbReference type="EMBL" id="KAL2065069.1"/>
    </source>
</evidence>
<proteinExistence type="predicted"/>
<reference evidence="2 3" key="1">
    <citation type="journal article" date="2024" name="Commun. Biol.">
        <title>Comparative genomic analysis of thermophilic fungi reveals convergent evolutionary adaptations and gene losses.</title>
        <authorList>
            <person name="Steindorff A.S."/>
            <person name="Aguilar-Pontes M.V."/>
            <person name="Robinson A.J."/>
            <person name="Andreopoulos B."/>
            <person name="LaButti K."/>
            <person name="Kuo A."/>
            <person name="Mondo S."/>
            <person name="Riley R."/>
            <person name="Otillar R."/>
            <person name="Haridas S."/>
            <person name="Lipzen A."/>
            <person name="Grimwood J."/>
            <person name="Schmutz J."/>
            <person name="Clum A."/>
            <person name="Reid I.D."/>
            <person name="Moisan M.C."/>
            <person name="Butler G."/>
            <person name="Nguyen T.T.M."/>
            <person name="Dewar K."/>
            <person name="Conant G."/>
            <person name="Drula E."/>
            <person name="Henrissat B."/>
            <person name="Hansel C."/>
            <person name="Singer S."/>
            <person name="Hutchinson M.I."/>
            <person name="de Vries R.P."/>
            <person name="Natvig D.O."/>
            <person name="Powell A.J."/>
            <person name="Tsang A."/>
            <person name="Grigoriev I.V."/>
        </authorList>
    </citation>
    <scope>NUCLEOTIDE SEQUENCE [LARGE SCALE GENOMIC DNA]</scope>
    <source>
        <strain evidence="2 3">CBS 494.80</strain>
    </source>
</reference>
<dbReference type="Proteomes" id="UP001595075">
    <property type="component" value="Unassembled WGS sequence"/>
</dbReference>
<comment type="caution">
    <text evidence="2">The sequence shown here is derived from an EMBL/GenBank/DDBJ whole genome shotgun (WGS) entry which is preliminary data.</text>
</comment>
<sequence>MTREESMMSNWSNQAVHGDSISSRRDDRERERERKELREQERRLEREIAAARARARAREAERNASTRKTNDSRDYS</sequence>
<dbReference type="EMBL" id="JAZHXI010000013">
    <property type="protein sequence ID" value="KAL2065069.1"/>
    <property type="molecule type" value="Genomic_DNA"/>
</dbReference>
<evidence type="ECO:0000256" key="1">
    <source>
        <dbReference type="SAM" id="MobiDB-lite"/>
    </source>
</evidence>
<gene>
    <name evidence="2" type="ORF">VTL71DRAFT_4209</name>
</gene>
<evidence type="ECO:0000313" key="3">
    <source>
        <dbReference type="Proteomes" id="UP001595075"/>
    </source>
</evidence>
<feature type="region of interest" description="Disordered" evidence="1">
    <location>
        <begin position="1"/>
        <end position="76"/>
    </location>
</feature>